<feature type="transmembrane region" description="Helical" evidence="6">
    <location>
        <begin position="183"/>
        <end position="204"/>
    </location>
</feature>
<evidence type="ECO:0000256" key="2">
    <source>
        <dbReference type="ARBA" id="ARBA00022448"/>
    </source>
</evidence>
<keyword evidence="5 6" id="KW-0472">Membrane</keyword>
<dbReference type="FunFam" id="1.10.3720.10:FF:000001">
    <property type="entry name" value="Glycine betaine ABC transporter, permease"/>
    <property type="match status" value="1"/>
</dbReference>
<dbReference type="InterPro" id="IPR035906">
    <property type="entry name" value="MetI-like_sf"/>
</dbReference>
<keyword evidence="11" id="KW-1185">Reference proteome</keyword>
<dbReference type="RefSeq" id="WP_049741371.1">
    <property type="nucleotide sequence ID" value="NZ_BJON01000018.1"/>
</dbReference>
<evidence type="ECO:0000256" key="6">
    <source>
        <dbReference type="RuleBase" id="RU363032"/>
    </source>
</evidence>
<name>A0A0K9YMG8_9BACL</name>
<dbReference type="AlphaFoldDB" id="A0A0K9YMG8"/>
<keyword evidence="2 6" id="KW-0813">Transport</keyword>
<evidence type="ECO:0000313" key="9">
    <source>
        <dbReference type="EMBL" id="KNB69365.1"/>
    </source>
</evidence>
<evidence type="ECO:0000256" key="4">
    <source>
        <dbReference type="ARBA" id="ARBA00022989"/>
    </source>
</evidence>
<keyword evidence="3 6" id="KW-0812">Transmembrane</keyword>
<feature type="transmembrane region" description="Helical" evidence="6">
    <location>
        <begin position="26"/>
        <end position="48"/>
    </location>
</feature>
<dbReference type="EMBL" id="BJON01000018">
    <property type="protein sequence ID" value="GED70785.1"/>
    <property type="molecule type" value="Genomic_DNA"/>
</dbReference>
<dbReference type="PANTHER" id="PTHR30177">
    <property type="entry name" value="GLYCINE BETAINE/L-PROLINE TRANSPORT SYSTEM PERMEASE PROTEIN PROW"/>
    <property type="match status" value="1"/>
</dbReference>
<proteinExistence type="inferred from homology"/>
<dbReference type="Pfam" id="PF00528">
    <property type="entry name" value="BPD_transp_1"/>
    <property type="match status" value="1"/>
</dbReference>
<sequence length="219" mass="23212">MELFVGTIGYMAKYWTQILELTGEHLYMSVSAIVIAILVGIPLAVLMTRNRTVATVIQTIINIIQTIPSLSLLLIIMIFLGLGYSTAIVALALYALLPIIQNTYAGLENVDKNLVEAGTGMGMTPVQLLTKVKLPLALPIILAGVRVASVVSIGAATIATFVGAGGLGEMIMRGISTTDDQKILAGAIPAALLVILVDLLLGLIEKKAGYRMHTVKTQK</sequence>
<dbReference type="InterPro" id="IPR051204">
    <property type="entry name" value="ABC_transp_perm/SBD"/>
</dbReference>
<dbReference type="PANTHER" id="PTHR30177:SF4">
    <property type="entry name" value="OSMOPROTECTANT IMPORT PERMEASE PROTEIN OSMW"/>
    <property type="match status" value="1"/>
</dbReference>
<comment type="caution">
    <text evidence="9">The sequence shown here is derived from an EMBL/GenBank/DDBJ whole genome shotgun (WGS) entry which is preliminary data.</text>
</comment>
<dbReference type="STRING" id="54915.ADS79_26055"/>
<evidence type="ECO:0000256" key="5">
    <source>
        <dbReference type="ARBA" id="ARBA00023136"/>
    </source>
</evidence>
<dbReference type="PROSITE" id="PS50928">
    <property type="entry name" value="ABC_TM1"/>
    <property type="match status" value="1"/>
</dbReference>
<gene>
    <name evidence="9" type="ORF">ADS79_26055</name>
    <name evidence="8" type="ORF">BRE01_44870</name>
</gene>
<dbReference type="EMBL" id="LGIQ01000011">
    <property type="protein sequence ID" value="KNB69365.1"/>
    <property type="molecule type" value="Genomic_DNA"/>
</dbReference>
<evidence type="ECO:0000256" key="1">
    <source>
        <dbReference type="ARBA" id="ARBA00004141"/>
    </source>
</evidence>
<comment type="subcellular location">
    <subcellularLocation>
        <location evidence="6">Cell membrane</location>
        <topology evidence="6">Multi-pass membrane protein</topology>
    </subcellularLocation>
    <subcellularLocation>
        <location evidence="1">Membrane</location>
        <topology evidence="1">Multi-pass membrane protein</topology>
    </subcellularLocation>
</comment>
<dbReference type="Proteomes" id="UP000036834">
    <property type="component" value="Unassembled WGS sequence"/>
</dbReference>
<organism evidence="9 10">
    <name type="scientific">Brevibacillus reuszeri</name>
    <dbReference type="NCBI Taxonomy" id="54915"/>
    <lineage>
        <taxon>Bacteria</taxon>
        <taxon>Bacillati</taxon>
        <taxon>Bacillota</taxon>
        <taxon>Bacilli</taxon>
        <taxon>Bacillales</taxon>
        <taxon>Paenibacillaceae</taxon>
        <taxon>Brevibacillus</taxon>
    </lineage>
</organism>
<feature type="domain" description="ABC transmembrane type-1" evidence="7">
    <location>
        <begin position="22"/>
        <end position="205"/>
    </location>
</feature>
<dbReference type="CDD" id="cd06261">
    <property type="entry name" value="TM_PBP2"/>
    <property type="match status" value="1"/>
</dbReference>
<evidence type="ECO:0000313" key="11">
    <source>
        <dbReference type="Proteomes" id="UP000319578"/>
    </source>
</evidence>
<accession>A0A0K9YMG8</accession>
<evidence type="ECO:0000313" key="10">
    <source>
        <dbReference type="Proteomes" id="UP000036834"/>
    </source>
</evidence>
<reference evidence="8 11" key="3">
    <citation type="submission" date="2019-06" db="EMBL/GenBank/DDBJ databases">
        <title>Whole genome shotgun sequence of Brevibacillus reuszeri NBRC 15719.</title>
        <authorList>
            <person name="Hosoyama A."/>
            <person name="Uohara A."/>
            <person name="Ohji S."/>
            <person name="Ichikawa N."/>
        </authorList>
    </citation>
    <scope>NUCLEOTIDE SEQUENCE [LARGE SCALE GENOMIC DNA]</scope>
    <source>
        <strain evidence="8 11">NBRC 15719</strain>
    </source>
</reference>
<dbReference type="GO" id="GO:0055085">
    <property type="term" value="P:transmembrane transport"/>
    <property type="evidence" value="ECO:0007669"/>
    <property type="project" value="InterPro"/>
</dbReference>
<protein>
    <submittedName>
        <fullName evidence="8">Amino acid ABC transporter permease</fullName>
    </submittedName>
    <submittedName>
        <fullName evidence="9">Glycine/betaine ABC transporter</fullName>
    </submittedName>
</protein>
<evidence type="ECO:0000313" key="8">
    <source>
        <dbReference type="EMBL" id="GED70785.1"/>
    </source>
</evidence>
<dbReference type="PATRIC" id="fig|54915.3.peg.4379"/>
<dbReference type="Gene3D" id="1.10.3720.10">
    <property type="entry name" value="MetI-like"/>
    <property type="match status" value="1"/>
</dbReference>
<dbReference type="SUPFAM" id="SSF161098">
    <property type="entry name" value="MetI-like"/>
    <property type="match status" value="1"/>
</dbReference>
<feature type="transmembrane region" description="Helical" evidence="6">
    <location>
        <begin position="69"/>
        <end position="97"/>
    </location>
</feature>
<dbReference type="InterPro" id="IPR000515">
    <property type="entry name" value="MetI-like"/>
</dbReference>
<feature type="transmembrane region" description="Helical" evidence="6">
    <location>
        <begin position="136"/>
        <end position="162"/>
    </location>
</feature>
<keyword evidence="4 6" id="KW-1133">Transmembrane helix</keyword>
<dbReference type="Proteomes" id="UP000319578">
    <property type="component" value="Unassembled WGS sequence"/>
</dbReference>
<reference evidence="10" key="1">
    <citation type="submission" date="2015-07" db="EMBL/GenBank/DDBJ databases">
        <title>Genome sequencing project for genomic taxonomy and phylogenomics of Bacillus-like bacteria.</title>
        <authorList>
            <person name="Liu B."/>
            <person name="Wang J."/>
            <person name="Zhu Y."/>
            <person name="Liu G."/>
            <person name="Chen Q."/>
            <person name="Chen Z."/>
            <person name="Lan J."/>
            <person name="Che J."/>
            <person name="Ge C."/>
            <person name="Shi H."/>
            <person name="Pan Z."/>
            <person name="Liu X."/>
        </authorList>
    </citation>
    <scope>NUCLEOTIDE SEQUENCE [LARGE SCALE GENOMIC DNA]</scope>
    <source>
        <strain evidence="10">DSM 9887</strain>
    </source>
</reference>
<dbReference type="GO" id="GO:0005886">
    <property type="term" value="C:plasma membrane"/>
    <property type="evidence" value="ECO:0007669"/>
    <property type="project" value="UniProtKB-SubCell"/>
</dbReference>
<evidence type="ECO:0000259" key="7">
    <source>
        <dbReference type="PROSITE" id="PS50928"/>
    </source>
</evidence>
<evidence type="ECO:0000256" key="3">
    <source>
        <dbReference type="ARBA" id="ARBA00022692"/>
    </source>
</evidence>
<comment type="similarity">
    <text evidence="6">Belongs to the binding-protein-dependent transport system permease family.</text>
</comment>
<reference evidence="9" key="2">
    <citation type="submission" date="2015-07" db="EMBL/GenBank/DDBJ databases">
        <title>MeaNS - Measles Nucleotide Surveillance Program.</title>
        <authorList>
            <person name="Tran T."/>
            <person name="Druce J."/>
        </authorList>
    </citation>
    <scope>NUCLEOTIDE SEQUENCE</scope>
    <source>
        <strain evidence="9">DSM 9887</strain>
    </source>
</reference>
<dbReference type="GO" id="GO:0031460">
    <property type="term" value="P:glycine betaine transport"/>
    <property type="evidence" value="ECO:0007669"/>
    <property type="project" value="TreeGrafter"/>
</dbReference>